<keyword evidence="2" id="KW-1185">Reference proteome</keyword>
<protein>
    <recommendedName>
        <fullName evidence="3">DUF4012 domain-containing protein</fullName>
    </recommendedName>
</protein>
<evidence type="ECO:0008006" key="3">
    <source>
        <dbReference type="Google" id="ProtNLM"/>
    </source>
</evidence>
<dbReference type="EMBL" id="JAUTBF010000001">
    <property type="protein sequence ID" value="MDQ1124472.1"/>
    <property type="molecule type" value="Genomic_DNA"/>
</dbReference>
<organism evidence="1 2">
    <name type="scientific">Microbacterium trichothecenolyticum</name>
    <name type="common">Aureobacterium trichothecenolyticum</name>
    <dbReference type="NCBI Taxonomy" id="69370"/>
    <lineage>
        <taxon>Bacteria</taxon>
        <taxon>Bacillati</taxon>
        <taxon>Actinomycetota</taxon>
        <taxon>Actinomycetes</taxon>
        <taxon>Micrococcales</taxon>
        <taxon>Microbacteriaceae</taxon>
        <taxon>Microbacterium</taxon>
    </lineage>
</organism>
<reference evidence="1 2" key="1">
    <citation type="submission" date="2023-07" db="EMBL/GenBank/DDBJ databases">
        <title>Functional and genomic diversity of the sorghum phyllosphere microbiome.</title>
        <authorList>
            <person name="Shade A."/>
        </authorList>
    </citation>
    <scope>NUCLEOTIDE SEQUENCE [LARGE SCALE GENOMIC DNA]</scope>
    <source>
        <strain evidence="1 2">SORGH_AS_1207</strain>
    </source>
</reference>
<comment type="caution">
    <text evidence="1">The sequence shown here is derived from an EMBL/GenBank/DDBJ whole genome shotgun (WGS) entry which is preliminary data.</text>
</comment>
<evidence type="ECO:0000313" key="1">
    <source>
        <dbReference type="EMBL" id="MDQ1124472.1"/>
    </source>
</evidence>
<sequence length="605" mass="63231">MSVLSPQMKTAGRVFAWTLATLMLVAVSIALWVGVRGTLAYQHLARVQSEASRSAMDVAADPSAASPTIARLASEAAEARELTSDPVWTLASLTPWVGPQLEAFSTLAASMDQLLGRSLLPLATAAQGVKVDSLRPVNGRIDPNALSNIAGPADEASRSASAATDAVRAINRTPLVGIVDSAVNRAIEVFEQTAGSIDTLARTSHLLPSMLGGKGEREYLVLVQNNAEWRSLGGISGTAILLKTVDGAVSLVRTESATSLSQSFDGPVVDLPKQITDLYGTKPARYFHNLTQVPDFSVVGASAREMYLSATGVDVDGVLAVDPVALSYLLRATGPVPIASGDTLTAENAAALLLNEVYLRYESPEQQDAFFTAATGAVFQALLNSQASAPELVAALGRAGAEHRLYIWSKEPNEQAILDGSTIAGLLPVTDERHARFGVYLNDGTGSKMSYYVVPEVSLAWAACQATGQKGVRQLVLHVKLTNTAPIDAGTTLPWYITGGGVYRVAPGTARVVANVLLPEGFEIVSSTSPTESPFTSSVLEGRDVMTFSSDLQPAAATEVTVTVRGTSSAVDAEALVTPTANSSIDPVVEVSCDLTHTSPGGGLS</sequence>
<proteinExistence type="predicted"/>
<dbReference type="InterPro" id="IPR025101">
    <property type="entry name" value="DUF4012"/>
</dbReference>
<accession>A0ABU0TZV1</accession>
<evidence type="ECO:0000313" key="2">
    <source>
        <dbReference type="Proteomes" id="UP001226691"/>
    </source>
</evidence>
<dbReference type="Pfam" id="PF13196">
    <property type="entry name" value="DUF4012"/>
    <property type="match status" value="1"/>
</dbReference>
<name>A0ABU0TZV1_MICTR</name>
<gene>
    <name evidence="1" type="ORF">QE412_003045</name>
</gene>
<dbReference type="Proteomes" id="UP001226691">
    <property type="component" value="Unassembled WGS sequence"/>
</dbReference>
<dbReference type="RefSeq" id="WP_307485706.1">
    <property type="nucleotide sequence ID" value="NZ_JAUTBF010000001.1"/>
</dbReference>